<name>A0A261F5Z4_9BIFI</name>
<dbReference type="EMBL" id="MWWT01000004">
    <property type="protein sequence ID" value="OZG54569.1"/>
    <property type="molecule type" value="Genomic_DNA"/>
</dbReference>
<protein>
    <submittedName>
        <fullName evidence="1">Uncharacterized protein</fullName>
    </submittedName>
</protein>
<keyword evidence="2" id="KW-1185">Reference proteome</keyword>
<dbReference type="Proteomes" id="UP000243657">
    <property type="component" value="Unassembled WGS sequence"/>
</dbReference>
<accession>A0A261F5Z4</accession>
<gene>
    <name evidence="1" type="ORF">ALMA_0516</name>
</gene>
<evidence type="ECO:0000313" key="1">
    <source>
        <dbReference type="EMBL" id="OZG54569.1"/>
    </source>
</evidence>
<proteinExistence type="predicted"/>
<dbReference type="RefSeq" id="WP_148140236.1">
    <property type="nucleotide sequence ID" value="NZ_JBHLWS010000005.1"/>
</dbReference>
<sequence>MKHISRVCSVVVSAIVIVGFGFTMNYSFAADSTGESVSHGYASLRKRCDFMRGNECFDHWIPTEETCKGVGIWGTARQQQQCFAVYGVGSRG</sequence>
<comment type="caution">
    <text evidence="1">The sequence shown here is derived from an EMBL/GenBank/DDBJ whole genome shotgun (WGS) entry which is preliminary data.</text>
</comment>
<dbReference type="AlphaFoldDB" id="A0A261F5Z4"/>
<reference evidence="1 2" key="1">
    <citation type="journal article" date="2017" name="BMC Genomics">
        <title>Comparative genomic and phylogenomic analyses of the Bifidobacteriaceae family.</title>
        <authorList>
            <person name="Lugli G.A."/>
            <person name="Milani C."/>
            <person name="Turroni F."/>
            <person name="Duranti S."/>
            <person name="Mancabelli L."/>
            <person name="Mangifesta M."/>
            <person name="Ferrario C."/>
            <person name="Modesto M."/>
            <person name="Mattarelli P."/>
            <person name="Jiri K."/>
            <person name="van Sinderen D."/>
            <person name="Ventura M."/>
        </authorList>
    </citation>
    <scope>NUCLEOTIDE SEQUENCE [LARGE SCALE GENOMIC DNA]</scope>
    <source>
        <strain evidence="1 2">DSM 24762</strain>
    </source>
</reference>
<evidence type="ECO:0000313" key="2">
    <source>
        <dbReference type="Proteomes" id="UP000243657"/>
    </source>
</evidence>
<organism evidence="1 2">
    <name type="scientific">Alloscardovia macacae</name>
    <dbReference type="NCBI Taxonomy" id="1160091"/>
    <lineage>
        <taxon>Bacteria</taxon>
        <taxon>Bacillati</taxon>
        <taxon>Actinomycetota</taxon>
        <taxon>Actinomycetes</taxon>
        <taxon>Bifidobacteriales</taxon>
        <taxon>Bifidobacteriaceae</taxon>
        <taxon>Alloscardovia</taxon>
    </lineage>
</organism>